<dbReference type="InterPro" id="IPR010982">
    <property type="entry name" value="Lambda_DNA-bd_dom_sf"/>
</dbReference>
<protein>
    <recommendedName>
        <fullName evidence="1">HTH cro/C1-type domain-containing protein</fullName>
    </recommendedName>
</protein>
<gene>
    <name evidence="2" type="ORF">GH754_02030</name>
</gene>
<accession>A0A6G1X285</accession>
<sequence length="389" mass="45709">MIDQLIKRKINEVKPRSVLCGIEPIGLGTSYVESLSSYISRLAIYHNVHITTLLNETIGPRLESTYLKDKFSKRLSPNRYYLINGISTINREFINVLEKLTGRNDIEHLTFKNWEGIFSKNIVVKNKRWCPVCLEEWRKESKPLYEPLIWLVSDIEKCEIHSSSLKEHCPNCGKKLAFIHRNLLVGHCQYCYQWLGESESFNKKGFLSRDELFLIENYKKLLESGPERISFPSKNFISLLLPKIKENISIGRVIDFAQFLDVRYKKLIDWMKNRHIPSPEALVSICRKLDCTIDELFSFSVESDILDHKFLINKDVFKNKVTKEKVCSTLLNEIKKEKPRSLEQICNKLGVTSKYVYWNYPILGKRIRDKYLSCKNQQDKQVQKKLKKY</sequence>
<dbReference type="CDD" id="cd00093">
    <property type="entry name" value="HTH_XRE"/>
    <property type="match status" value="1"/>
</dbReference>
<evidence type="ECO:0000313" key="3">
    <source>
        <dbReference type="Proteomes" id="UP000480185"/>
    </source>
</evidence>
<dbReference type="EMBL" id="WJNH01000001">
    <property type="protein sequence ID" value="MRG85101.1"/>
    <property type="molecule type" value="Genomic_DNA"/>
</dbReference>
<keyword evidence="3" id="KW-1185">Reference proteome</keyword>
<organism evidence="2 3">
    <name type="scientific">Salinibacillus xinjiangensis</name>
    <dbReference type="NCBI Taxonomy" id="1229268"/>
    <lineage>
        <taxon>Bacteria</taxon>
        <taxon>Bacillati</taxon>
        <taxon>Bacillota</taxon>
        <taxon>Bacilli</taxon>
        <taxon>Bacillales</taxon>
        <taxon>Bacillaceae</taxon>
        <taxon>Salinibacillus</taxon>
    </lineage>
</organism>
<evidence type="ECO:0000313" key="2">
    <source>
        <dbReference type="EMBL" id="MRG85101.1"/>
    </source>
</evidence>
<reference evidence="2 3" key="1">
    <citation type="submission" date="2019-11" db="EMBL/GenBank/DDBJ databases">
        <authorList>
            <person name="Li J."/>
        </authorList>
    </citation>
    <scope>NUCLEOTIDE SEQUENCE [LARGE SCALE GENOMIC DNA]</scope>
    <source>
        <strain evidence="2 3">J4</strain>
    </source>
</reference>
<dbReference type="SUPFAM" id="SSF47413">
    <property type="entry name" value="lambda repressor-like DNA-binding domains"/>
    <property type="match status" value="1"/>
</dbReference>
<dbReference type="Proteomes" id="UP000480185">
    <property type="component" value="Unassembled WGS sequence"/>
</dbReference>
<comment type="caution">
    <text evidence="2">The sequence shown here is derived from an EMBL/GenBank/DDBJ whole genome shotgun (WGS) entry which is preliminary data.</text>
</comment>
<dbReference type="OrthoDB" id="2569037at2"/>
<dbReference type="Pfam" id="PF06527">
    <property type="entry name" value="TniQ"/>
    <property type="match status" value="1"/>
</dbReference>
<dbReference type="PROSITE" id="PS50943">
    <property type="entry name" value="HTH_CROC1"/>
    <property type="match status" value="1"/>
</dbReference>
<dbReference type="Gene3D" id="1.10.260.40">
    <property type="entry name" value="lambda repressor-like DNA-binding domains"/>
    <property type="match status" value="1"/>
</dbReference>
<dbReference type="InterPro" id="IPR001387">
    <property type="entry name" value="Cro/C1-type_HTH"/>
</dbReference>
<name>A0A6G1X285_9BACI</name>
<dbReference type="InterPro" id="IPR009492">
    <property type="entry name" value="TniQ"/>
</dbReference>
<dbReference type="GO" id="GO:0003677">
    <property type="term" value="F:DNA binding"/>
    <property type="evidence" value="ECO:0007669"/>
    <property type="project" value="InterPro"/>
</dbReference>
<proteinExistence type="predicted"/>
<evidence type="ECO:0000259" key="1">
    <source>
        <dbReference type="PROSITE" id="PS50943"/>
    </source>
</evidence>
<feature type="domain" description="HTH cro/C1-type" evidence="1">
    <location>
        <begin position="255"/>
        <end position="296"/>
    </location>
</feature>
<dbReference type="AlphaFoldDB" id="A0A6G1X285"/>
<dbReference type="RefSeq" id="WP_153727051.1">
    <property type="nucleotide sequence ID" value="NZ_WJNH01000001.1"/>
</dbReference>